<protein>
    <submittedName>
        <fullName evidence="3">Uncharacterized protein</fullName>
    </submittedName>
</protein>
<dbReference type="EMBL" id="VSWD01000002">
    <property type="protein sequence ID" value="KAK3107114.1"/>
    <property type="molecule type" value="Genomic_DNA"/>
</dbReference>
<evidence type="ECO:0000313" key="4">
    <source>
        <dbReference type="Proteomes" id="UP001186944"/>
    </source>
</evidence>
<organism evidence="3 4">
    <name type="scientific">Pinctada imbricata</name>
    <name type="common">Atlantic pearl-oyster</name>
    <name type="synonym">Pinctada martensii</name>
    <dbReference type="NCBI Taxonomy" id="66713"/>
    <lineage>
        <taxon>Eukaryota</taxon>
        <taxon>Metazoa</taxon>
        <taxon>Spiralia</taxon>
        <taxon>Lophotrochozoa</taxon>
        <taxon>Mollusca</taxon>
        <taxon>Bivalvia</taxon>
        <taxon>Autobranchia</taxon>
        <taxon>Pteriomorphia</taxon>
        <taxon>Pterioida</taxon>
        <taxon>Pterioidea</taxon>
        <taxon>Pteriidae</taxon>
        <taxon>Pinctada</taxon>
    </lineage>
</organism>
<accession>A0AA88YL02</accession>
<feature type="non-terminal residue" evidence="3">
    <location>
        <position position="1"/>
    </location>
</feature>
<gene>
    <name evidence="3" type="ORF">FSP39_007504</name>
</gene>
<comment type="caution">
    <text evidence="3">The sequence shown here is derived from an EMBL/GenBank/DDBJ whole genome shotgun (WGS) entry which is preliminary data.</text>
</comment>
<evidence type="ECO:0000313" key="3">
    <source>
        <dbReference type="EMBL" id="KAK3107114.1"/>
    </source>
</evidence>
<feature type="coiled-coil region" evidence="1">
    <location>
        <begin position="43"/>
        <end position="70"/>
    </location>
</feature>
<keyword evidence="2" id="KW-0812">Transmembrane</keyword>
<feature type="transmembrane region" description="Helical" evidence="2">
    <location>
        <begin position="88"/>
        <end position="109"/>
    </location>
</feature>
<name>A0AA88YL02_PINIB</name>
<dbReference type="Proteomes" id="UP001186944">
    <property type="component" value="Unassembled WGS sequence"/>
</dbReference>
<proteinExistence type="predicted"/>
<evidence type="ECO:0000256" key="1">
    <source>
        <dbReference type="SAM" id="Coils"/>
    </source>
</evidence>
<dbReference type="AlphaFoldDB" id="A0AA88YL02"/>
<sequence>QQTVTVTSTSTVTDTVTERSTKTVTETFTESVTETVTPPPVSVSVHQKTKQELEEEIRQIKKQLQVDRRTLSSHLRKRMSAYDPRPSAAVFGGLGIIVISLLCGTIFILDLEHLYKEFKERMCGLKNSGKFTKKKPKFERKYKMIQSSNSL</sequence>
<evidence type="ECO:0000256" key="2">
    <source>
        <dbReference type="SAM" id="Phobius"/>
    </source>
</evidence>
<keyword evidence="2" id="KW-1133">Transmembrane helix</keyword>
<reference evidence="3" key="1">
    <citation type="submission" date="2019-08" db="EMBL/GenBank/DDBJ databases">
        <title>The improved chromosome-level genome for the pearl oyster Pinctada fucata martensii using PacBio sequencing and Hi-C.</title>
        <authorList>
            <person name="Zheng Z."/>
        </authorList>
    </citation>
    <scope>NUCLEOTIDE SEQUENCE</scope>
    <source>
        <strain evidence="3">ZZ-2019</strain>
        <tissue evidence="3">Adductor muscle</tissue>
    </source>
</reference>
<keyword evidence="2" id="KW-0472">Membrane</keyword>
<keyword evidence="4" id="KW-1185">Reference proteome</keyword>
<keyword evidence="1" id="KW-0175">Coiled coil</keyword>